<comment type="cofactor">
    <cofactor evidence="1">
        <name>FAD</name>
        <dbReference type="ChEBI" id="CHEBI:57692"/>
    </cofactor>
</comment>
<dbReference type="GO" id="GO:0071949">
    <property type="term" value="F:FAD binding"/>
    <property type="evidence" value="ECO:0007669"/>
    <property type="project" value="InterPro"/>
</dbReference>
<evidence type="ECO:0000256" key="6">
    <source>
        <dbReference type="SAM" id="SignalP"/>
    </source>
</evidence>
<dbReference type="PANTHER" id="PTHR42973:SF39">
    <property type="entry name" value="FAD-BINDING PCMH-TYPE DOMAIN-CONTAINING PROTEIN"/>
    <property type="match status" value="1"/>
</dbReference>
<reference evidence="8" key="1">
    <citation type="journal article" date="2021" name="Nat. Commun.">
        <title>Genetic determinants of endophytism in the Arabidopsis root mycobiome.</title>
        <authorList>
            <person name="Mesny F."/>
            <person name="Miyauchi S."/>
            <person name="Thiergart T."/>
            <person name="Pickel B."/>
            <person name="Atanasova L."/>
            <person name="Karlsson M."/>
            <person name="Huettel B."/>
            <person name="Barry K.W."/>
            <person name="Haridas S."/>
            <person name="Chen C."/>
            <person name="Bauer D."/>
            <person name="Andreopoulos W."/>
            <person name="Pangilinan J."/>
            <person name="LaButti K."/>
            <person name="Riley R."/>
            <person name="Lipzen A."/>
            <person name="Clum A."/>
            <person name="Drula E."/>
            <person name="Henrissat B."/>
            <person name="Kohler A."/>
            <person name="Grigoriev I.V."/>
            <person name="Martin F.M."/>
            <person name="Hacquard S."/>
        </authorList>
    </citation>
    <scope>NUCLEOTIDE SEQUENCE</scope>
    <source>
        <strain evidence="8">MPI-CAGE-CH-0235</strain>
    </source>
</reference>
<protein>
    <submittedName>
        <fullName evidence="8">FAD-dependent isoamyl alcohol oxidase</fullName>
    </submittedName>
</protein>
<evidence type="ECO:0000259" key="7">
    <source>
        <dbReference type="PROSITE" id="PS51387"/>
    </source>
</evidence>
<organism evidence="8 9">
    <name type="scientific">Stachybotrys elegans</name>
    <dbReference type="NCBI Taxonomy" id="80388"/>
    <lineage>
        <taxon>Eukaryota</taxon>
        <taxon>Fungi</taxon>
        <taxon>Dikarya</taxon>
        <taxon>Ascomycota</taxon>
        <taxon>Pezizomycotina</taxon>
        <taxon>Sordariomycetes</taxon>
        <taxon>Hypocreomycetidae</taxon>
        <taxon>Hypocreales</taxon>
        <taxon>Stachybotryaceae</taxon>
        <taxon>Stachybotrys</taxon>
    </lineage>
</organism>
<dbReference type="InterPro" id="IPR050416">
    <property type="entry name" value="FAD-linked_Oxidoreductase"/>
</dbReference>
<accession>A0A8K0SRG1</accession>
<dbReference type="EMBL" id="JAGPNK010000007">
    <property type="protein sequence ID" value="KAH7318292.1"/>
    <property type="molecule type" value="Genomic_DNA"/>
</dbReference>
<feature type="signal peptide" evidence="6">
    <location>
        <begin position="1"/>
        <end position="21"/>
    </location>
</feature>
<keyword evidence="5" id="KW-0560">Oxidoreductase</keyword>
<dbReference type="SUPFAM" id="SSF56176">
    <property type="entry name" value="FAD-binding/transporter-associated domain-like"/>
    <property type="match status" value="1"/>
</dbReference>
<keyword evidence="4" id="KW-0274">FAD</keyword>
<dbReference type="Pfam" id="PF01565">
    <property type="entry name" value="FAD_binding_4"/>
    <property type="match status" value="1"/>
</dbReference>
<name>A0A8K0SRG1_9HYPO</name>
<evidence type="ECO:0000313" key="9">
    <source>
        <dbReference type="Proteomes" id="UP000813444"/>
    </source>
</evidence>
<evidence type="ECO:0000256" key="2">
    <source>
        <dbReference type="ARBA" id="ARBA00005466"/>
    </source>
</evidence>
<feature type="domain" description="FAD-binding PCMH-type" evidence="7">
    <location>
        <begin position="122"/>
        <end position="301"/>
    </location>
</feature>
<dbReference type="InterPro" id="IPR036318">
    <property type="entry name" value="FAD-bd_PCMH-like_sf"/>
</dbReference>
<dbReference type="PROSITE" id="PS51387">
    <property type="entry name" value="FAD_PCMH"/>
    <property type="match status" value="1"/>
</dbReference>
<dbReference type="InterPro" id="IPR016169">
    <property type="entry name" value="FAD-bd_PCMH_sub2"/>
</dbReference>
<proteinExistence type="inferred from homology"/>
<gene>
    <name evidence="8" type="ORF">B0I35DRAFT_238888</name>
</gene>
<evidence type="ECO:0000256" key="3">
    <source>
        <dbReference type="ARBA" id="ARBA00022630"/>
    </source>
</evidence>
<comment type="caution">
    <text evidence="8">The sequence shown here is derived from an EMBL/GenBank/DDBJ whole genome shotgun (WGS) entry which is preliminary data.</text>
</comment>
<dbReference type="Proteomes" id="UP000813444">
    <property type="component" value="Unassembled WGS sequence"/>
</dbReference>
<dbReference type="GO" id="GO:0016491">
    <property type="term" value="F:oxidoreductase activity"/>
    <property type="evidence" value="ECO:0007669"/>
    <property type="project" value="UniProtKB-KW"/>
</dbReference>
<evidence type="ECO:0000256" key="1">
    <source>
        <dbReference type="ARBA" id="ARBA00001974"/>
    </source>
</evidence>
<dbReference type="Pfam" id="PF08031">
    <property type="entry name" value="BBE"/>
    <property type="match status" value="1"/>
</dbReference>
<evidence type="ECO:0000256" key="4">
    <source>
        <dbReference type="ARBA" id="ARBA00022827"/>
    </source>
</evidence>
<dbReference type="OrthoDB" id="9983560at2759"/>
<feature type="chain" id="PRO_5035468730" evidence="6">
    <location>
        <begin position="22"/>
        <end position="580"/>
    </location>
</feature>
<evidence type="ECO:0000256" key="5">
    <source>
        <dbReference type="ARBA" id="ARBA00023002"/>
    </source>
</evidence>
<dbReference type="Gene3D" id="3.30.465.10">
    <property type="match status" value="1"/>
</dbReference>
<evidence type="ECO:0000313" key="8">
    <source>
        <dbReference type="EMBL" id="KAH7318292.1"/>
    </source>
</evidence>
<dbReference type="PANTHER" id="PTHR42973">
    <property type="entry name" value="BINDING OXIDOREDUCTASE, PUTATIVE (AFU_ORTHOLOGUE AFUA_1G17690)-RELATED"/>
    <property type="match status" value="1"/>
</dbReference>
<dbReference type="InterPro" id="IPR012951">
    <property type="entry name" value="BBE"/>
</dbReference>
<dbReference type="AlphaFoldDB" id="A0A8K0SRG1"/>
<dbReference type="Gene3D" id="3.40.462.20">
    <property type="match status" value="1"/>
</dbReference>
<sequence length="580" mass="62417">MLTFSVRLLLLLSVALTCCLALGAVSNRNTCTFLPDDARWPAPSAWSQLNSTVGGRLIATVPQGSVCHSQPYSNYDAAACATLQSSWGAAQTFVTKPAELPNYYFQNQSCDPFTPKARPCELGNYAAYSINVTSAEHVKAGLRFARDKNVRLVIKTTGHDYLGKSSGRGSLSLWLFNLKTIDMIPHYHSAAYSGPAIKLGPGVIAGEALQAAAQAGYRIVGGECASVGLGGGYAQGGGHSMLTSAYGLAADQVLEWEVTTARGEHLVATPERNADLYWALSGGGGGTYGVVLSMTARLYPDGPVGGGSLGFSLADAHNNQHVFWGAVEEWHRQLPRMVGDRNNIMYNMFNESFGVFAFTLPDQDATALEELLAPFTAHLRSKGITYTLAASQSASYSEHYDRYLGPLPWGSQPLTQQSSRLLPRRLVQDARANARFIGAVESIVASGAFLVGCVAGNAVNRASPEMENAVLPAWRDSIALCGINALWDFTAPLTTNLALKDELVSVHVPAIEAATPGSGVYLSEVDPLYRGDWKQTMYGSNYERLLRIKHAHDPHHLLYGHFAVGSDELSIDSHGRLCRL</sequence>
<dbReference type="InterPro" id="IPR016166">
    <property type="entry name" value="FAD-bd_PCMH"/>
</dbReference>
<keyword evidence="6" id="KW-0732">Signal</keyword>
<keyword evidence="3" id="KW-0285">Flavoprotein</keyword>
<keyword evidence="9" id="KW-1185">Reference proteome</keyword>
<comment type="similarity">
    <text evidence="2">Belongs to the oxygen-dependent FAD-linked oxidoreductase family.</text>
</comment>
<dbReference type="InterPro" id="IPR006094">
    <property type="entry name" value="Oxid_FAD_bind_N"/>
</dbReference>